<evidence type="ECO:0008006" key="3">
    <source>
        <dbReference type="Google" id="ProtNLM"/>
    </source>
</evidence>
<protein>
    <recommendedName>
        <fullName evidence="3">Myb/SANT-like domain-containing protein</fullName>
    </recommendedName>
</protein>
<dbReference type="Proteomes" id="UP000054538">
    <property type="component" value="Unassembled WGS sequence"/>
</dbReference>
<gene>
    <name evidence="1" type="ORF">PAXRUDRAFT_785293</name>
</gene>
<proteinExistence type="predicted"/>
<organism evidence="1 2">
    <name type="scientific">Paxillus rubicundulus Ve08.2h10</name>
    <dbReference type="NCBI Taxonomy" id="930991"/>
    <lineage>
        <taxon>Eukaryota</taxon>
        <taxon>Fungi</taxon>
        <taxon>Dikarya</taxon>
        <taxon>Basidiomycota</taxon>
        <taxon>Agaricomycotina</taxon>
        <taxon>Agaricomycetes</taxon>
        <taxon>Agaricomycetidae</taxon>
        <taxon>Boletales</taxon>
        <taxon>Paxilineae</taxon>
        <taxon>Paxillaceae</taxon>
        <taxon>Paxillus</taxon>
    </lineage>
</organism>
<keyword evidence="2" id="KW-1185">Reference proteome</keyword>
<dbReference type="InParanoid" id="A0A0D0DPP6"/>
<dbReference type="EMBL" id="KN825140">
    <property type="protein sequence ID" value="KIK93968.1"/>
    <property type="molecule type" value="Genomic_DNA"/>
</dbReference>
<evidence type="ECO:0000313" key="2">
    <source>
        <dbReference type="Proteomes" id="UP000054538"/>
    </source>
</evidence>
<dbReference type="HOGENOM" id="CLU_082499_5_1_1"/>
<reference evidence="2" key="2">
    <citation type="submission" date="2015-01" db="EMBL/GenBank/DDBJ databases">
        <title>Evolutionary Origins and Diversification of the Mycorrhizal Mutualists.</title>
        <authorList>
            <consortium name="DOE Joint Genome Institute"/>
            <consortium name="Mycorrhizal Genomics Consortium"/>
            <person name="Kohler A."/>
            <person name="Kuo A."/>
            <person name="Nagy L.G."/>
            <person name="Floudas D."/>
            <person name="Copeland A."/>
            <person name="Barry K.W."/>
            <person name="Cichocki N."/>
            <person name="Veneault-Fourrey C."/>
            <person name="LaButti K."/>
            <person name="Lindquist E.A."/>
            <person name="Lipzen A."/>
            <person name="Lundell T."/>
            <person name="Morin E."/>
            <person name="Murat C."/>
            <person name="Riley R."/>
            <person name="Ohm R."/>
            <person name="Sun H."/>
            <person name="Tunlid A."/>
            <person name="Henrissat B."/>
            <person name="Grigoriev I.V."/>
            <person name="Hibbett D.S."/>
            <person name="Martin F."/>
        </authorList>
    </citation>
    <scope>NUCLEOTIDE SEQUENCE [LARGE SCALE GENOMIC DNA]</scope>
    <source>
        <strain evidence="2">Ve08.2h10</strain>
    </source>
</reference>
<reference evidence="1 2" key="1">
    <citation type="submission" date="2014-04" db="EMBL/GenBank/DDBJ databases">
        <authorList>
            <consortium name="DOE Joint Genome Institute"/>
            <person name="Kuo A."/>
            <person name="Kohler A."/>
            <person name="Jargeat P."/>
            <person name="Nagy L.G."/>
            <person name="Floudas D."/>
            <person name="Copeland A."/>
            <person name="Barry K.W."/>
            <person name="Cichocki N."/>
            <person name="Veneault-Fourrey C."/>
            <person name="LaButti K."/>
            <person name="Lindquist E.A."/>
            <person name="Lipzen A."/>
            <person name="Lundell T."/>
            <person name="Morin E."/>
            <person name="Murat C."/>
            <person name="Sun H."/>
            <person name="Tunlid A."/>
            <person name="Henrissat B."/>
            <person name="Grigoriev I.V."/>
            <person name="Hibbett D.S."/>
            <person name="Martin F."/>
            <person name="Nordberg H.P."/>
            <person name="Cantor M.N."/>
            <person name="Hua S.X."/>
        </authorList>
    </citation>
    <scope>NUCLEOTIDE SEQUENCE [LARGE SCALE GENOMIC DNA]</scope>
    <source>
        <strain evidence="1 2">Ve08.2h10</strain>
    </source>
</reference>
<evidence type="ECO:0000313" key="1">
    <source>
        <dbReference type="EMBL" id="KIK93968.1"/>
    </source>
</evidence>
<name>A0A0D0DPP6_9AGAM</name>
<dbReference type="OrthoDB" id="2690769at2759"/>
<feature type="non-terminal residue" evidence="1">
    <location>
        <position position="103"/>
    </location>
</feature>
<sequence length="103" mass="11877">MCKTKWTAMHSSLQTLSDTHIYNAIETYCGRSGFHWDHDHGRMIEGEAVQAVWNEYISRKACHISIKYGNDVLRPFHNNGWEFYKQIHDIFPSGGAQGTNVFS</sequence>
<dbReference type="AlphaFoldDB" id="A0A0D0DPP6"/>
<accession>A0A0D0DPP6</accession>